<feature type="compositionally biased region" description="Polar residues" evidence="1">
    <location>
        <begin position="408"/>
        <end position="418"/>
    </location>
</feature>
<feature type="region of interest" description="Disordered" evidence="1">
    <location>
        <begin position="1"/>
        <end position="60"/>
    </location>
</feature>
<feature type="compositionally biased region" description="Low complexity" evidence="1">
    <location>
        <begin position="2115"/>
        <end position="2164"/>
    </location>
</feature>
<dbReference type="PANTHER" id="PTHR15728">
    <property type="entry name" value="DEADENYLATION COMPLEX CATALYTIC SUBUNIT PAN2"/>
    <property type="match status" value="1"/>
</dbReference>
<feature type="region of interest" description="Disordered" evidence="1">
    <location>
        <begin position="2573"/>
        <end position="2593"/>
    </location>
</feature>
<dbReference type="EC" id="3.1.13.4" evidence="3"/>
<dbReference type="SMART" id="SM00479">
    <property type="entry name" value="EXOIII"/>
    <property type="match status" value="1"/>
</dbReference>
<feature type="compositionally biased region" description="Basic and acidic residues" evidence="1">
    <location>
        <begin position="1453"/>
        <end position="1481"/>
    </location>
</feature>
<dbReference type="GO" id="GO:0000932">
    <property type="term" value="C:P-body"/>
    <property type="evidence" value="ECO:0007669"/>
    <property type="project" value="TreeGrafter"/>
</dbReference>
<feature type="region of interest" description="Disordered" evidence="1">
    <location>
        <begin position="958"/>
        <end position="977"/>
    </location>
</feature>
<dbReference type="GO" id="GO:0004535">
    <property type="term" value="F:poly(A)-specific ribonuclease activity"/>
    <property type="evidence" value="ECO:0007669"/>
    <property type="project" value="UniProtKB-EC"/>
</dbReference>
<feature type="region of interest" description="Disordered" evidence="1">
    <location>
        <begin position="109"/>
        <end position="139"/>
    </location>
</feature>
<reference evidence="3" key="1">
    <citation type="submission" date="2013-04" db="EMBL/GenBank/DDBJ databases">
        <authorList>
            <person name="Sibley D."/>
            <person name="Venepally P."/>
            <person name="Karamycheva S."/>
            <person name="Hadjithomas M."/>
            <person name="Khan A."/>
            <person name="Brunk B."/>
            <person name="Roos D."/>
            <person name="Caler E."/>
            <person name="Lorenzi H."/>
        </authorList>
    </citation>
    <scope>NUCLEOTIDE SEQUENCE [LARGE SCALE GENOMIC DNA]</scope>
    <source>
        <strain evidence="3">ME49</strain>
    </source>
</reference>
<evidence type="ECO:0000256" key="1">
    <source>
        <dbReference type="SAM" id="MobiDB-lite"/>
    </source>
</evidence>
<feature type="region of interest" description="Disordered" evidence="1">
    <location>
        <begin position="1004"/>
        <end position="1063"/>
    </location>
</feature>
<feature type="region of interest" description="Disordered" evidence="1">
    <location>
        <begin position="2215"/>
        <end position="2300"/>
    </location>
</feature>
<dbReference type="Gene3D" id="3.30.420.10">
    <property type="entry name" value="Ribonuclease H-like superfamily/Ribonuclease H"/>
    <property type="match status" value="1"/>
</dbReference>
<dbReference type="GO" id="GO:0000289">
    <property type="term" value="P:nuclear-transcribed mRNA poly(A) tail shortening"/>
    <property type="evidence" value="ECO:0007669"/>
    <property type="project" value="TreeGrafter"/>
</dbReference>
<gene>
    <name evidence="3" type="ORF">TGME49_232360</name>
</gene>
<organism evidence="3 4">
    <name type="scientific">Toxoplasma gondii (strain ATCC 50611 / Me49)</name>
    <dbReference type="NCBI Taxonomy" id="508771"/>
    <lineage>
        <taxon>Eukaryota</taxon>
        <taxon>Sar</taxon>
        <taxon>Alveolata</taxon>
        <taxon>Apicomplexa</taxon>
        <taxon>Conoidasida</taxon>
        <taxon>Coccidia</taxon>
        <taxon>Eucoccidiorida</taxon>
        <taxon>Eimeriorina</taxon>
        <taxon>Sarcocystidae</taxon>
        <taxon>Toxoplasma</taxon>
    </lineage>
</organism>
<dbReference type="Pfam" id="PF00929">
    <property type="entry name" value="RNase_T"/>
    <property type="match status" value="1"/>
</dbReference>
<feature type="region of interest" description="Disordered" evidence="1">
    <location>
        <begin position="1723"/>
        <end position="1782"/>
    </location>
</feature>
<keyword evidence="4" id="KW-1185">Reference proteome</keyword>
<name>S8EZR8_TOXGM</name>
<feature type="compositionally biased region" description="Basic and acidic residues" evidence="1">
    <location>
        <begin position="1983"/>
        <end position="1996"/>
    </location>
</feature>
<dbReference type="InterPro" id="IPR012337">
    <property type="entry name" value="RNaseH-like_sf"/>
</dbReference>
<dbReference type="EMBL" id="KE138831">
    <property type="protein sequence ID" value="EPT28861.1"/>
    <property type="molecule type" value="Genomic_DNA"/>
</dbReference>
<keyword evidence="3" id="KW-0378">Hydrolase</keyword>
<feature type="compositionally biased region" description="Basic and acidic residues" evidence="1">
    <location>
        <begin position="1734"/>
        <end position="1743"/>
    </location>
</feature>
<dbReference type="GO" id="GO:0031251">
    <property type="term" value="C:PAN complex"/>
    <property type="evidence" value="ECO:0007669"/>
    <property type="project" value="TreeGrafter"/>
</dbReference>
<dbReference type="InterPro" id="IPR036397">
    <property type="entry name" value="RNaseH_sf"/>
</dbReference>
<protein>
    <submittedName>
        <fullName evidence="3">Exonuclease</fullName>
        <ecNumber evidence="3">3.1.13.4</ecNumber>
    </submittedName>
</protein>
<feature type="compositionally biased region" description="Basic and acidic residues" evidence="1">
    <location>
        <begin position="546"/>
        <end position="555"/>
    </location>
</feature>
<dbReference type="RefSeq" id="XP_018636816.1">
    <property type="nucleotide sequence ID" value="XM_018780326.1"/>
</dbReference>
<feature type="compositionally biased region" description="Basic and acidic residues" evidence="1">
    <location>
        <begin position="1900"/>
        <end position="1919"/>
    </location>
</feature>
<dbReference type="GeneID" id="7894318"/>
<feature type="region of interest" description="Disordered" evidence="1">
    <location>
        <begin position="1892"/>
        <end position="1920"/>
    </location>
</feature>
<feature type="compositionally biased region" description="Basic and acidic residues" evidence="1">
    <location>
        <begin position="2215"/>
        <end position="2253"/>
    </location>
</feature>
<dbReference type="Proteomes" id="UP000001529">
    <property type="component" value="Chromosome VIII"/>
</dbReference>
<dbReference type="Pfam" id="PF13423">
    <property type="entry name" value="UCH_1"/>
    <property type="match status" value="1"/>
</dbReference>
<feature type="region of interest" description="Disordered" evidence="1">
    <location>
        <begin position="1983"/>
        <end position="2005"/>
    </location>
</feature>
<dbReference type="VEuPathDB" id="ToxoDB:TGME49_232360"/>
<keyword evidence="3" id="KW-0540">Nuclease</keyword>
<feature type="region of interest" description="Disordered" evidence="1">
    <location>
        <begin position="1800"/>
        <end position="1878"/>
    </location>
</feature>
<feature type="compositionally biased region" description="Low complexity" evidence="1">
    <location>
        <begin position="431"/>
        <end position="445"/>
    </location>
</feature>
<keyword evidence="3" id="KW-0269">Exonuclease</keyword>
<evidence type="ECO:0000313" key="4">
    <source>
        <dbReference type="Proteomes" id="UP000001529"/>
    </source>
</evidence>
<proteinExistence type="predicted"/>
<evidence type="ECO:0000313" key="3">
    <source>
        <dbReference type="EMBL" id="EPT28861.1"/>
    </source>
</evidence>
<dbReference type="InterPro" id="IPR028881">
    <property type="entry name" value="PAN2_UCH_dom"/>
</dbReference>
<dbReference type="OrthoDB" id="348404at2759"/>
<dbReference type="Gene3D" id="3.90.70.10">
    <property type="entry name" value="Cysteine proteinases"/>
    <property type="match status" value="1"/>
</dbReference>
<dbReference type="EMBL" id="CM002043">
    <property type="protein sequence ID" value="EPT28861.1"/>
    <property type="molecule type" value="Genomic_DNA"/>
</dbReference>
<dbReference type="SUPFAM" id="SSF53098">
    <property type="entry name" value="Ribonuclease H-like"/>
    <property type="match status" value="1"/>
</dbReference>
<feature type="compositionally biased region" description="Basic and acidic residues" evidence="1">
    <location>
        <begin position="45"/>
        <end position="60"/>
    </location>
</feature>
<feature type="compositionally biased region" description="Basic and acidic residues" evidence="1">
    <location>
        <begin position="26"/>
        <end position="38"/>
    </location>
</feature>
<feature type="region of interest" description="Disordered" evidence="1">
    <location>
        <begin position="623"/>
        <end position="674"/>
    </location>
</feature>
<evidence type="ECO:0000259" key="2">
    <source>
        <dbReference type="SMART" id="SM00479"/>
    </source>
</evidence>
<accession>S8EZR8</accession>
<dbReference type="InterPro" id="IPR013520">
    <property type="entry name" value="Ribonucl_H"/>
</dbReference>
<feature type="compositionally biased region" description="Low complexity" evidence="1">
    <location>
        <begin position="623"/>
        <end position="632"/>
    </location>
</feature>
<feature type="region of interest" description="Disordered" evidence="1">
    <location>
        <begin position="1418"/>
        <end position="1491"/>
    </location>
</feature>
<feature type="compositionally biased region" description="Basic and acidic residues" evidence="1">
    <location>
        <begin position="1841"/>
        <end position="1858"/>
    </location>
</feature>
<dbReference type="GO" id="GO:0003676">
    <property type="term" value="F:nucleic acid binding"/>
    <property type="evidence" value="ECO:0007669"/>
    <property type="project" value="InterPro"/>
</dbReference>
<feature type="compositionally biased region" description="Low complexity" evidence="1">
    <location>
        <begin position="1820"/>
        <end position="1836"/>
    </location>
</feature>
<feature type="compositionally biased region" description="Acidic residues" evidence="1">
    <location>
        <begin position="1021"/>
        <end position="1031"/>
    </location>
</feature>
<feature type="region of interest" description="Disordered" evidence="1">
    <location>
        <begin position="2027"/>
        <end position="2047"/>
    </location>
</feature>
<dbReference type="InterPro" id="IPR050785">
    <property type="entry name" value="PAN2-PAN3_catalytic_subunit"/>
</dbReference>
<feature type="region of interest" description="Disordered" evidence="1">
    <location>
        <begin position="2095"/>
        <end position="2166"/>
    </location>
</feature>
<dbReference type="CDD" id="cd06143">
    <property type="entry name" value="PAN2_exo"/>
    <property type="match status" value="1"/>
</dbReference>
<feature type="region of interest" description="Disordered" evidence="1">
    <location>
        <begin position="1122"/>
        <end position="1141"/>
    </location>
</feature>
<feature type="domain" description="Exonuclease" evidence="2">
    <location>
        <begin position="2306"/>
        <end position="2493"/>
    </location>
</feature>
<sequence length="2593" mass="274503">MCDVISPEGRGGEKSGGAEASAPVSEEQKEVWCGEESQRGAACRAGEREEGGKARSHQLRRDASPFHPSFASCFASTCAVSHAASPGDASLASGFFSSLSPRRLLSRTWQAPGRQSCGPSPGLHRSLSESPLTSEKTLGRSCGLPHVSASFETSPGESSAFDSACREVGVSPSFASSLSFFSVHSHTAAPLESSGSHSQLPPHAHEAPATFASLLRSSSLPPSFAESQTGSPFFLPPASSHAAAQVVPGGSEFDGVCTPECRFFVPGSPDFGAVAWTDGAGEAAAKEDAGLRDSGQGEAVQAALYSSLDAQRSWAEDEGGESAFCEPPEEAGRLGPRDVDAFFCAWCPSFPTPYGDQSFLPEGEAPVASFEEFGYEKSDNEEGQSFSSFGNRVAVAPTLLHVYASSPGTASCSLSPSHTRTDAPVRRRDPSPSTTPSFSQTVSSPFSVYRPPTASAAPAPFTSAVEYLDAQGVYTLDDGVHSEGRAFSVPRASGEGSVHASPALVWGTGASRGGRALSASAPSWEELQRGALRQSFEETASTETTGETHREDKKLSSQLCSRASPFYPASSRFLYADASLPLSGASLASASVSAAASFPLHAEIACSGETERLRKPFQFSPYSSPFSPSAPSGVSLQRRNQDRTPRGDLTVAFPESAGRRSPLNGDSFENASTESFETGVMSQTLFLTKPRIRCSSFSQSSSLASSSPSPFSASSFSSSLSSTSPAFSPSSASSFSSSLSSTSPAFSPSSAASFSSSLSSTSPAFSPSSAASFSSSLSSTSPAFSPSSAASFSSSLSSTSPAFSPSSAASFSSSLSSTSPAFSPSSAASFSSSLSSTSPAFSPSSAASFSSSLSSTSPAFSPSSAASFSSSLSSTSPAFSPSSAASFSSSLSSTSPAFSPSSASSLSSSLSSSAPAFSSFSASSFSSSLSSSAPAFSPCSAWASSSFAALEDAFSTSPMHAKGGGSPQPRAGREGTRGAWGVRSLRFYEDIALVLSSLSSASEDETSDELISNGDGSQEGAESEGADEEETKETRSLPRVPHVRKTQLSPRSSKPGHRPSSSFLVPPLAASSCSCPSSPSLCSSSPSLACSSLACSSLASSSLSPSLARSLPCSPTLFMRAHAPDASSTSPSLRVAGRAGQKRERQAIPWRFMNFPVWPPESRAWAREIREAHLPRLLNPTAFAGIEKSGKTERDFVHAVAQAVFFAPLLKGVLARHQCDRHACVACELGFLLHMLDLARKEEDPFRRVCQSTNLQRLLRDLPRMRRARVFHSCFPSDGNEVARGTFSALARRTRIFCGLLLEHLHEDLKDSSSQVASSFSSPIDFLFHLRDTPGSSAERGDEVDVASEFFLPLRYPHKEISETSCSSSSSLSCSSSAAASFSSCSSTDPGDAPRSPASSLSFAQVLEHSLRVYGVRKRETKRQRESVPCAGSSDGGLREEAAAVSASSRDTVTGEERSVREEKRSREQDIGGRETRNGEEKEQDESPLSAYPPLLFIDSNLESEADAAHWRARVRGRRAPRGVCTPEEAAREGGEEGKRSRPAFLCEEFWVKLQSSGEAGETETLPRVRQERFPGAVHYVLSAVLFCVRSPHSFASSPPRRKSVSLGPGCLPLDSVSHTREALSPPPLVTSSVSSSFALSSSSLPLSPSFSFSTTPSSTSQPSLPSPFSFAVAWSSAASVRRSSSSSAFSSSRSASSPLLPSGAPLSAPLFLSSPGVSASHACLSSSTGEQSNARRSEERLSGSHASCRTRGRQAAASSEEAREVTGGQAKGNSRPADPREAEEERLLLFVRVPESYLETHDVSPSGGPDEFDETRGDSSSSSSLSKVSLGMSGVCTAHARGERSQAGRTEAGRAVDAKISQWGEGEEGDLDASGGEERVVLEKTSSCGAGRLSLNRGGDNDKARKEGKEEEREEERCTAAWSERRKHSSKGTRWLLINDHVLAYVKETTVLDFSRSWKLPVLLQFTRRDCLDASSASSGELREASRTCEGEKGDSSGFAASSVDSEGRSTYRRFFGESGCRREAADALRETTSRAGRTEKPGRLEEPEELFASSVAFHLFQADENISLRPLAAKTPTTFLPLTHDELVALQRRKASPSTTHFGGNTRRGNDFSSPAFSSSSSTPSASALSSSTSPASSPSSSASSPSASPASSASSSPSSSSCFLCGPSCLRVDVERDGSAKRRGTEGRAGTEAIEVARCSVSAERRLPTAVGEAEKIEFNGEGREGSNAKDEEERHTVEPRVEEKKREAKGAATSARKTEHSEDLSSNEEDAYAPVFTPLFSPGVSPEGRDRGAEEKEKPMGWLVALDAEFVAEDLEKEEAVPLVNEFHRVKPVSTQSLALARVSVLRGEGPQAGVPFIDHYVHFKVAPKDYLTRFSGLRPGDLDLHASQFWLSTKKAIHQKLRYLVDAGCVFVGHGLSQDFRIINLFVPSSQIIDTVELFRLPGRRLLSLKFLAAHLLDLRIQQTTHDSVEDARSALLLYRRYNELRRNGTLEQCIQHLYRIGYSTKWSVPDSPAVLPLSFHCPFSSAHSSLPSSVSFPSSLPLSSSGPVCSRLSPEALPFVLRCGAGRRQQLPSSPPAVGLEREAEEK</sequence>
<feature type="compositionally biased region" description="Polar residues" evidence="1">
    <location>
        <begin position="1724"/>
        <end position="1733"/>
    </location>
</feature>
<feature type="compositionally biased region" description="Basic and acidic residues" evidence="1">
    <location>
        <begin position="419"/>
        <end position="430"/>
    </location>
</feature>
<dbReference type="KEGG" id="tgo:TGME49_232360"/>
<feature type="compositionally biased region" description="Basic and acidic residues" evidence="1">
    <location>
        <begin position="2291"/>
        <end position="2300"/>
    </location>
</feature>
<feature type="region of interest" description="Disordered" evidence="1">
    <location>
        <begin position="408"/>
        <end position="445"/>
    </location>
</feature>
<dbReference type="PANTHER" id="PTHR15728:SF0">
    <property type="entry name" value="PAN2-PAN3 DEADENYLATION COMPLEX CATALYTIC SUBUNIT PAN2"/>
    <property type="match status" value="1"/>
</dbReference>
<feature type="region of interest" description="Disordered" evidence="1">
    <location>
        <begin position="534"/>
        <end position="557"/>
    </location>
</feature>